<feature type="compositionally biased region" description="Low complexity" evidence="1">
    <location>
        <begin position="143"/>
        <end position="156"/>
    </location>
</feature>
<gene>
    <name evidence="2" type="ORF">HYH03_011124</name>
</gene>
<sequence length="536" mass="53061">MASVLAELAEACVVEPQAHAACVSSSSAAHSPYEAPHEEPSSPFRSDSFGDLDLPLSDPGASLLALTTSAPSAPPVPPALATLVPRASPMGSVPGPFRPPVSVRRRGSLELLRQLPSVGATAHHAATSLGFRLAALSDVEGTATTGSSRSASTTGSEMPAGGVSSSSSSNAMPCHPAPELATVPSRPSCQLPEPRGRFGLTPVHSPRGSVSSMVGDDSASDIRVSYLASGCADAPSPAVDAGPLSGSGRRLHSLRPEAQASQHVFQPQPPGFRRYSVDPYVEFSHSSPPGSAGRRVSLGLAAGLAGQGPLTAAAINFLRASLDQLQPQPQGQAGPYQAPPGPAAPRTRQPVHSRHNLPSLNLAALSTLGPRPESVGRVRDLGSNASGGGGGSSGGGGGGGDGAPSPGAPSSLGALPRLTRLAGGEDGSSLAPPRAAPSLGPGSDEAVMVGGTAGRGSGYCGAVAGVEVLRQPIPPCGGSGGGGAAFRANRPTPPTTTRPQPAPPVSNALTPRDLQLDFGPRSGSGTGSGSGSDAAK</sequence>
<feature type="compositionally biased region" description="Gly residues" evidence="1">
    <location>
        <begin position="385"/>
        <end position="402"/>
    </location>
</feature>
<feature type="compositionally biased region" description="Pro residues" evidence="1">
    <location>
        <begin position="491"/>
        <end position="504"/>
    </location>
</feature>
<reference evidence="2" key="1">
    <citation type="journal article" date="2020" name="bioRxiv">
        <title>Comparative genomics of Chlamydomonas.</title>
        <authorList>
            <person name="Craig R.J."/>
            <person name="Hasan A.R."/>
            <person name="Ness R.W."/>
            <person name="Keightley P.D."/>
        </authorList>
    </citation>
    <scope>NUCLEOTIDE SEQUENCE</scope>
    <source>
        <strain evidence="2">CCAP 11/70</strain>
    </source>
</reference>
<name>A0A835XSP8_9CHLO</name>
<feature type="region of interest" description="Disordered" evidence="1">
    <location>
        <begin position="143"/>
        <end position="192"/>
    </location>
</feature>
<protein>
    <submittedName>
        <fullName evidence="2">Uncharacterized protein</fullName>
    </submittedName>
</protein>
<evidence type="ECO:0000256" key="1">
    <source>
        <dbReference type="SAM" id="MobiDB-lite"/>
    </source>
</evidence>
<feature type="compositionally biased region" description="Low complexity" evidence="1">
    <location>
        <begin position="403"/>
        <end position="416"/>
    </location>
</feature>
<feature type="region of interest" description="Disordered" evidence="1">
    <location>
        <begin position="197"/>
        <end position="216"/>
    </location>
</feature>
<organism evidence="2 3">
    <name type="scientific">Edaphochlamys debaryana</name>
    <dbReference type="NCBI Taxonomy" id="47281"/>
    <lineage>
        <taxon>Eukaryota</taxon>
        <taxon>Viridiplantae</taxon>
        <taxon>Chlorophyta</taxon>
        <taxon>core chlorophytes</taxon>
        <taxon>Chlorophyceae</taxon>
        <taxon>CS clade</taxon>
        <taxon>Chlamydomonadales</taxon>
        <taxon>Chlamydomonadales incertae sedis</taxon>
        <taxon>Edaphochlamys</taxon>
    </lineage>
</organism>
<evidence type="ECO:0000313" key="2">
    <source>
        <dbReference type="EMBL" id="KAG2490502.1"/>
    </source>
</evidence>
<evidence type="ECO:0000313" key="3">
    <source>
        <dbReference type="Proteomes" id="UP000612055"/>
    </source>
</evidence>
<dbReference type="AlphaFoldDB" id="A0A835XSP8"/>
<dbReference type="EMBL" id="JAEHOE010000061">
    <property type="protein sequence ID" value="KAG2490502.1"/>
    <property type="molecule type" value="Genomic_DNA"/>
</dbReference>
<dbReference type="Proteomes" id="UP000612055">
    <property type="component" value="Unassembled WGS sequence"/>
</dbReference>
<keyword evidence="3" id="KW-1185">Reference proteome</keyword>
<feature type="region of interest" description="Disordered" evidence="1">
    <location>
        <begin position="470"/>
        <end position="536"/>
    </location>
</feature>
<feature type="region of interest" description="Disordered" evidence="1">
    <location>
        <begin position="24"/>
        <end position="51"/>
    </location>
</feature>
<proteinExistence type="predicted"/>
<feature type="region of interest" description="Disordered" evidence="1">
    <location>
        <begin position="326"/>
        <end position="454"/>
    </location>
</feature>
<feature type="compositionally biased region" description="Low complexity" evidence="1">
    <location>
        <begin position="326"/>
        <end position="336"/>
    </location>
</feature>
<accession>A0A835XSP8</accession>
<comment type="caution">
    <text evidence="2">The sequence shown here is derived from an EMBL/GenBank/DDBJ whole genome shotgun (WGS) entry which is preliminary data.</text>
</comment>